<protein>
    <submittedName>
        <fullName evidence="1">Uncharacterized protein</fullName>
    </submittedName>
</protein>
<name>A0A9X7CCV2_BACCE</name>
<evidence type="ECO:0000313" key="1">
    <source>
        <dbReference type="EMBL" id="PGO78148.1"/>
    </source>
</evidence>
<dbReference type="RefSeq" id="WP_098770969.1">
    <property type="nucleotide sequence ID" value="NZ_NUIQ01000078.1"/>
</dbReference>
<dbReference type="AlphaFoldDB" id="A0A9X7CCV2"/>
<evidence type="ECO:0000313" key="2">
    <source>
        <dbReference type="Proteomes" id="UP000223834"/>
    </source>
</evidence>
<dbReference type="EMBL" id="NUIQ01000078">
    <property type="protein sequence ID" value="PGO78148.1"/>
    <property type="molecule type" value="Genomic_DNA"/>
</dbReference>
<reference evidence="1 2" key="1">
    <citation type="submission" date="2017-09" db="EMBL/GenBank/DDBJ databases">
        <title>Large-scale bioinformatics analysis of Bacillus genomes uncovers conserved roles of natural products in bacterial physiology.</title>
        <authorList>
            <consortium name="Agbiome Team Llc"/>
            <person name="Bleich R.M."/>
            <person name="Grubbs K.J."/>
            <person name="Santa Maria K.C."/>
            <person name="Allen S.E."/>
            <person name="Farag S."/>
            <person name="Shank E.A."/>
            <person name="Bowers A."/>
        </authorList>
    </citation>
    <scope>NUCLEOTIDE SEQUENCE [LARGE SCALE GENOMIC DNA]</scope>
    <source>
        <strain evidence="1 2">AFS049141</strain>
    </source>
</reference>
<accession>A0A9X7CCV2</accession>
<organism evidence="1 2">
    <name type="scientific">Bacillus cereus</name>
    <dbReference type="NCBI Taxonomy" id="1396"/>
    <lineage>
        <taxon>Bacteria</taxon>
        <taxon>Bacillati</taxon>
        <taxon>Bacillota</taxon>
        <taxon>Bacilli</taxon>
        <taxon>Bacillales</taxon>
        <taxon>Bacillaceae</taxon>
        <taxon>Bacillus</taxon>
        <taxon>Bacillus cereus group</taxon>
    </lineage>
</organism>
<gene>
    <name evidence="1" type="ORF">CN980_09925</name>
</gene>
<dbReference type="Proteomes" id="UP000223834">
    <property type="component" value="Unassembled WGS sequence"/>
</dbReference>
<sequence length="145" mass="16860">MTNHLESSAAQIRKIAMEFLEDHVEKQFRRKELEAYIEGKFKSTEGARTGAINRLLKNNEKEGIFQVDRGLYLYDPTAKKEDYEILKQIQKIMDDAFEEIKDTINNLKVVDYLTERDLSSLAKIHDLLKTQKKIDDILGVKGKNK</sequence>
<proteinExistence type="predicted"/>
<comment type="caution">
    <text evidence="1">The sequence shown here is derived from an EMBL/GenBank/DDBJ whole genome shotgun (WGS) entry which is preliminary data.</text>
</comment>